<organism evidence="1 2">
    <name type="scientific">Streblomastix strix</name>
    <dbReference type="NCBI Taxonomy" id="222440"/>
    <lineage>
        <taxon>Eukaryota</taxon>
        <taxon>Metamonada</taxon>
        <taxon>Preaxostyla</taxon>
        <taxon>Oxymonadida</taxon>
        <taxon>Streblomastigidae</taxon>
        <taxon>Streblomastix</taxon>
    </lineage>
</organism>
<reference evidence="1 2" key="1">
    <citation type="submission" date="2019-03" db="EMBL/GenBank/DDBJ databases">
        <title>Single cell metagenomics reveals metabolic interactions within the superorganism composed of flagellate Streblomastix strix and complex community of Bacteroidetes bacteria on its surface.</title>
        <authorList>
            <person name="Treitli S.C."/>
            <person name="Kolisko M."/>
            <person name="Husnik F."/>
            <person name="Keeling P."/>
            <person name="Hampl V."/>
        </authorList>
    </citation>
    <scope>NUCLEOTIDE SEQUENCE [LARGE SCALE GENOMIC DNA]</scope>
    <source>
        <strain evidence="1">ST1C</strain>
    </source>
</reference>
<evidence type="ECO:0000313" key="2">
    <source>
        <dbReference type="Proteomes" id="UP000324800"/>
    </source>
</evidence>
<proteinExistence type="predicted"/>
<comment type="caution">
    <text evidence="1">The sequence shown here is derived from an EMBL/GenBank/DDBJ whole genome shotgun (WGS) entry which is preliminary data.</text>
</comment>
<dbReference type="Proteomes" id="UP000324800">
    <property type="component" value="Unassembled WGS sequence"/>
</dbReference>
<gene>
    <name evidence="1" type="ORF">EZS28_045666</name>
</gene>
<accession>A0A5J4TKM4</accession>
<evidence type="ECO:0000313" key="1">
    <source>
        <dbReference type="EMBL" id="KAA6358807.1"/>
    </source>
</evidence>
<sequence length="273" mass="31340">PAAIRFIRENWALGFIVPLAAPVFPRLCPGTLTQTAYFPKQVDDQIKGVLFETMLYIYLYFSFLFLYDLKLVIVLDLLHQILHHYYHDPYFFNLAEVINILIWVDAEYEVSKQDDMRSYQSLCFQLPNSQAFHPLRISVLYSVLFDIYGFVSELLIVLQNPYLLVTQQYLPKSQEDLEVFGTCIILELVVSEDYEVDFEGQRYNQPDVALVGVCCFDQYLRIGVLVDFQKSAVLTNWGVGPPICLRIRFGTTVFEEVAGTDSTGGHGSTLNKL</sequence>
<feature type="non-terminal residue" evidence="1">
    <location>
        <position position="1"/>
    </location>
</feature>
<protein>
    <submittedName>
        <fullName evidence="1">Uncharacterized protein</fullName>
    </submittedName>
</protein>
<name>A0A5J4TKM4_9EUKA</name>
<dbReference type="AlphaFoldDB" id="A0A5J4TKM4"/>
<dbReference type="EMBL" id="SNRW01029335">
    <property type="protein sequence ID" value="KAA6358807.1"/>
    <property type="molecule type" value="Genomic_DNA"/>
</dbReference>